<protein>
    <submittedName>
        <fullName evidence="2">Uncharacterized protein</fullName>
    </submittedName>
</protein>
<evidence type="ECO:0000313" key="3">
    <source>
        <dbReference type="Proteomes" id="UP001054945"/>
    </source>
</evidence>
<sequence>MAVGPLTCSLVSKPLKSFIAPGTRAEPAHGKASHSNRPGPHLTKINSTYQISSNQLLKNTQGQLDKNDYTTQMLKGRAAVGFTVTIN</sequence>
<feature type="region of interest" description="Disordered" evidence="1">
    <location>
        <begin position="21"/>
        <end position="45"/>
    </location>
</feature>
<keyword evidence="3" id="KW-1185">Reference proteome</keyword>
<evidence type="ECO:0000313" key="2">
    <source>
        <dbReference type="EMBL" id="GIY88327.1"/>
    </source>
</evidence>
<proteinExistence type="predicted"/>
<name>A0AAV4WZK5_CAEEX</name>
<accession>A0AAV4WZK5</accession>
<gene>
    <name evidence="2" type="ORF">CEXT_444091</name>
</gene>
<comment type="caution">
    <text evidence="2">The sequence shown here is derived from an EMBL/GenBank/DDBJ whole genome shotgun (WGS) entry which is preliminary data.</text>
</comment>
<evidence type="ECO:0000256" key="1">
    <source>
        <dbReference type="SAM" id="MobiDB-lite"/>
    </source>
</evidence>
<dbReference type="EMBL" id="BPLR01017051">
    <property type="protein sequence ID" value="GIY88327.1"/>
    <property type="molecule type" value="Genomic_DNA"/>
</dbReference>
<dbReference type="AlphaFoldDB" id="A0AAV4WZK5"/>
<organism evidence="2 3">
    <name type="scientific">Caerostris extrusa</name>
    <name type="common">Bark spider</name>
    <name type="synonym">Caerostris bankana</name>
    <dbReference type="NCBI Taxonomy" id="172846"/>
    <lineage>
        <taxon>Eukaryota</taxon>
        <taxon>Metazoa</taxon>
        <taxon>Ecdysozoa</taxon>
        <taxon>Arthropoda</taxon>
        <taxon>Chelicerata</taxon>
        <taxon>Arachnida</taxon>
        <taxon>Araneae</taxon>
        <taxon>Araneomorphae</taxon>
        <taxon>Entelegynae</taxon>
        <taxon>Araneoidea</taxon>
        <taxon>Araneidae</taxon>
        <taxon>Caerostris</taxon>
    </lineage>
</organism>
<dbReference type="Proteomes" id="UP001054945">
    <property type="component" value="Unassembled WGS sequence"/>
</dbReference>
<reference evidence="2 3" key="1">
    <citation type="submission" date="2021-06" db="EMBL/GenBank/DDBJ databases">
        <title>Caerostris extrusa draft genome.</title>
        <authorList>
            <person name="Kono N."/>
            <person name="Arakawa K."/>
        </authorList>
    </citation>
    <scope>NUCLEOTIDE SEQUENCE [LARGE SCALE GENOMIC DNA]</scope>
</reference>